<dbReference type="Proteomes" id="UP001179121">
    <property type="component" value="Chromosome"/>
</dbReference>
<dbReference type="RefSeq" id="WP_289269556.1">
    <property type="nucleotide sequence ID" value="NZ_OX365700.1"/>
</dbReference>
<keyword evidence="6" id="KW-0472">Membrane</keyword>
<keyword evidence="7" id="KW-0998">Cell outer membrane</keyword>
<evidence type="ECO:0000313" key="9">
    <source>
        <dbReference type="Proteomes" id="UP001179121"/>
    </source>
</evidence>
<accession>A0AA86N190</accession>
<dbReference type="GO" id="GO:0015562">
    <property type="term" value="F:efflux transmembrane transporter activity"/>
    <property type="evidence" value="ECO:0007669"/>
    <property type="project" value="InterPro"/>
</dbReference>
<dbReference type="GO" id="GO:1990281">
    <property type="term" value="C:efflux pump complex"/>
    <property type="evidence" value="ECO:0007669"/>
    <property type="project" value="TreeGrafter"/>
</dbReference>
<protein>
    <submittedName>
        <fullName evidence="8">Outer membrane efflux protein</fullName>
    </submittedName>
</protein>
<comment type="similarity">
    <text evidence="2">Belongs to the outer membrane factor (OMF) (TC 1.B.17) family.</text>
</comment>
<evidence type="ECO:0000256" key="1">
    <source>
        <dbReference type="ARBA" id="ARBA00004442"/>
    </source>
</evidence>
<organism evidence="8 9">
    <name type="scientific">Nitrospira tepida</name>
    <dbReference type="NCBI Taxonomy" id="2973512"/>
    <lineage>
        <taxon>Bacteria</taxon>
        <taxon>Pseudomonadati</taxon>
        <taxon>Nitrospirota</taxon>
        <taxon>Nitrospiria</taxon>
        <taxon>Nitrospirales</taxon>
        <taxon>Nitrospiraceae</taxon>
        <taxon>Nitrospira</taxon>
    </lineage>
</organism>
<dbReference type="InterPro" id="IPR051906">
    <property type="entry name" value="TolC-like"/>
</dbReference>
<evidence type="ECO:0000256" key="5">
    <source>
        <dbReference type="ARBA" id="ARBA00022692"/>
    </source>
</evidence>
<keyword evidence="5" id="KW-0812">Transmembrane</keyword>
<gene>
    <name evidence="8" type="ORF">DNFV4_03278</name>
</gene>
<dbReference type="KEGG" id="nti:DNFV4_03278"/>
<evidence type="ECO:0000313" key="8">
    <source>
        <dbReference type="EMBL" id="CAI4032848.1"/>
    </source>
</evidence>
<dbReference type="AlphaFoldDB" id="A0AA86N190"/>
<dbReference type="PANTHER" id="PTHR30026">
    <property type="entry name" value="OUTER MEMBRANE PROTEIN TOLC"/>
    <property type="match status" value="1"/>
</dbReference>
<reference evidence="8" key="1">
    <citation type="submission" date="2022-10" db="EMBL/GenBank/DDBJ databases">
        <authorList>
            <person name="Koch H."/>
        </authorList>
    </citation>
    <scope>NUCLEOTIDE SEQUENCE</scope>
    <source>
        <strain evidence="8">DNF</strain>
    </source>
</reference>
<dbReference type="InterPro" id="IPR003423">
    <property type="entry name" value="OMP_efflux"/>
</dbReference>
<keyword evidence="9" id="KW-1185">Reference proteome</keyword>
<dbReference type="Gene3D" id="1.20.1600.10">
    <property type="entry name" value="Outer membrane efflux proteins (OEP)"/>
    <property type="match status" value="1"/>
</dbReference>
<dbReference type="GO" id="GO:0015288">
    <property type="term" value="F:porin activity"/>
    <property type="evidence" value="ECO:0007669"/>
    <property type="project" value="TreeGrafter"/>
</dbReference>
<keyword evidence="4" id="KW-1134">Transmembrane beta strand</keyword>
<evidence type="ECO:0000256" key="7">
    <source>
        <dbReference type="ARBA" id="ARBA00023237"/>
    </source>
</evidence>
<dbReference type="EMBL" id="OX365700">
    <property type="protein sequence ID" value="CAI4032848.1"/>
    <property type="molecule type" value="Genomic_DNA"/>
</dbReference>
<dbReference type="PANTHER" id="PTHR30026:SF23">
    <property type="entry name" value="TO APRF-PUTATIVE OUTER MEMBRANE EFFLUX PROTEIN OR SECRETED ALKALINE PHOSPHATASE-RELATED"/>
    <property type="match status" value="1"/>
</dbReference>
<dbReference type="Pfam" id="PF02321">
    <property type="entry name" value="OEP"/>
    <property type="match status" value="2"/>
</dbReference>
<dbReference type="GO" id="GO:0009279">
    <property type="term" value="C:cell outer membrane"/>
    <property type="evidence" value="ECO:0007669"/>
    <property type="project" value="UniProtKB-SubCell"/>
</dbReference>
<name>A0AA86N190_9BACT</name>
<evidence type="ECO:0000256" key="3">
    <source>
        <dbReference type="ARBA" id="ARBA00022448"/>
    </source>
</evidence>
<proteinExistence type="inferred from homology"/>
<keyword evidence="3" id="KW-0813">Transport</keyword>
<dbReference type="SUPFAM" id="SSF56954">
    <property type="entry name" value="Outer membrane efflux proteins (OEP)"/>
    <property type="match status" value="1"/>
</dbReference>
<evidence type="ECO:0000256" key="2">
    <source>
        <dbReference type="ARBA" id="ARBA00007613"/>
    </source>
</evidence>
<comment type="subcellular location">
    <subcellularLocation>
        <location evidence="1">Cell outer membrane</location>
    </subcellularLocation>
</comment>
<evidence type="ECO:0000256" key="6">
    <source>
        <dbReference type="ARBA" id="ARBA00023136"/>
    </source>
</evidence>
<sequence length="522" mass="57902">MQEGLIRFRVGALLTAGLVAFGLVEPFPSHTAEPPPAAAPKEQREPIKLEDAVFRALKNNLDITISRQTKESRLADIIIEQAKFDPTLSLNGTYTRTVNPLNRPVFGGTQGQLTDIQTFDQRNHAVTLDVTSNLMTGGNIDLNYSPQRTNVNADVASGFLFNPSYTGGLALTFTQPLLRNAGIELNQTFIKVAQNNAKVEEHVFRDRVLGVLASVEQSYWEVVFSIENLKVAQAALKAAEELLASNRAKAKAGVMSVVDVLQAEAAVASRVEQVLVADKSILDQGDQLRRLMNPSEDLLRQEVRLIPVDQPKHSLEPLSAQEAIDVALERRPEILQASKNVETSELNVKFAKNQLLPTLSFQGTTGLAGLGADYPDSVKRNFGGDYYNYGAGLVLSYPLGNRSAWSTYNKRQLEQRNAETSLQSVRQQIILAVREAIRRVQTDFKRIETTRSARIMAEKQLQAEQERLKVGLSTTRFVLDFQRDLATAQGNELRAIVDYNKSLSNLNRQKATALDLYKIELD</sequence>
<evidence type="ECO:0000256" key="4">
    <source>
        <dbReference type="ARBA" id="ARBA00022452"/>
    </source>
</evidence>